<reference evidence="4" key="3">
    <citation type="submission" date="2025-09" db="UniProtKB">
        <authorList>
            <consortium name="Ensembl"/>
        </authorList>
    </citation>
    <scope>IDENTIFICATION</scope>
</reference>
<proteinExistence type="predicted"/>
<comment type="subcellular location">
    <subcellularLocation>
        <location evidence="1">Cytoplasm</location>
    </subcellularLocation>
</comment>
<organism evidence="4 5">
    <name type="scientific">Electrophorus electricus</name>
    <name type="common">Electric eel</name>
    <name type="synonym">Gymnotus electricus</name>
    <dbReference type="NCBI Taxonomy" id="8005"/>
    <lineage>
        <taxon>Eukaryota</taxon>
        <taxon>Metazoa</taxon>
        <taxon>Chordata</taxon>
        <taxon>Craniata</taxon>
        <taxon>Vertebrata</taxon>
        <taxon>Euteleostomi</taxon>
        <taxon>Actinopterygii</taxon>
        <taxon>Neopterygii</taxon>
        <taxon>Teleostei</taxon>
        <taxon>Ostariophysi</taxon>
        <taxon>Gymnotiformes</taxon>
        <taxon>Gymnotoidei</taxon>
        <taxon>Gymnotidae</taxon>
        <taxon>Electrophorus</taxon>
    </lineage>
</organism>
<sequence>MGDDSEWMTLPTDQKCEHKVWKARLSGYTEALQQFQRVTDEKSPEWGKYQGLIKTFVADSNAVAQLKGLEAALAYVEKAHVASRTVGEVVSGVVCKVFNQPKARAKELGSDICLMYIEIEKGEVVQEELLKGLDNKNPKIALAFAREGRAR</sequence>
<dbReference type="GO" id="GO:0005737">
    <property type="term" value="C:cytoplasm"/>
    <property type="evidence" value="ECO:0007669"/>
    <property type="project" value="UniProtKB-SubCell"/>
</dbReference>
<dbReference type="FunFam" id="1.25.10.10:FF:000063">
    <property type="entry name" value="Putative cytoskeleton-associated protein 5"/>
    <property type="match status" value="1"/>
</dbReference>
<dbReference type="Proteomes" id="UP000314983">
    <property type="component" value="Chromosome 1"/>
</dbReference>
<dbReference type="GO" id="GO:0061863">
    <property type="term" value="F:microtubule plus end polymerase"/>
    <property type="evidence" value="ECO:0007669"/>
    <property type="project" value="InterPro"/>
</dbReference>
<name>A0AAY5EBA7_ELEEL</name>
<dbReference type="AlphaFoldDB" id="A0AAY5EBA7"/>
<evidence type="ECO:0000256" key="1">
    <source>
        <dbReference type="ARBA" id="ARBA00004496"/>
    </source>
</evidence>
<protein>
    <recommendedName>
        <fullName evidence="3">XMAP215/Dis1/CLASP TOG domain-containing protein</fullName>
    </recommendedName>
</protein>
<dbReference type="InterPro" id="IPR011989">
    <property type="entry name" value="ARM-like"/>
</dbReference>
<dbReference type="InterPro" id="IPR048491">
    <property type="entry name" value="XMAP215_CLASP_TOG"/>
</dbReference>
<evidence type="ECO:0000256" key="2">
    <source>
        <dbReference type="ARBA" id="ARBA00022490"/>
    </source>
</evidence>
<keyword evidence="2" id="KW-0963">Cytoplasm</keyword>
<evidence type="ECO:0000259" key="3">
    <source>
        <dbReference type="Pfam" id="PF21041"/>
    </source>
</evidence>
<dbReference type="InterPro" id="IPR045110">
    <property type="entry name" value="XMAP215"/>
</dbReference>
<dbReference type="Ensembl" id="ENSEEET00000059374.1">
    <property type="protein sequence ID" value="ENSEEEP00000054211.1"/>
    <property type="gene ID" value="ENSEEEG00000026874.1"/>
</dbReference>
<reference evidence="4 5" key="1">
    <citation type="submission" date="2020-05" db="EMBL/GenBank/DDBJ databases">
        <title>Electrophorus electricus (electric eel) genome, fEleEle1, primary haplotype.</title>
        <authorList>
            <person name="Myers G."/>
            <person name="Meyer A."/>
            <person name="Fedrigo O."/>
            <person name="Formenti G."/>
            <person name="Rhie A."/>
            <person name="Tracey A."/>
            <person name="Sims Y."/>
            <person name="Jarvis E.D."/>
        </authorList>
    </citation>
    <scope>NUCLEOTIDE SEQUENCE [LARGE SCALE GENOMIC DNA]</scope>
</reference>
<reference evidence="4" key="2">
    <citation type="submission" date="2025-08" db="UniProtKB">
        <authorList>
            <consortium name="Ensembl"/>
        </authorList>
    </citation>
    <scope>IDENTIFICATION</scope>
</reference>
<evidence type="ECO:0000313" key="5">
    <source>
        <dbReference type="Proteomes" id="UP000314983"/>
    </source>
</evidence>
<evidence type="ECO:0000313" key="4">
    <source>
        <dbReference type="Ensembl" id="ENSEEEP00000054211.1"/>
    </source>
</evidence>
<dbReference type="GO" id="GO:0051010">
    <property type="term" value="F:microtubule plus-end binding"/>
    <property type="evidence" value="ECO:0007669"/>
    <property type="project" value="InterPro"/>
</dbReference>
<dbReference type="Gene3D" id="1.25.10.10">
    <property type="entry name" value="Leucine-rich Repeat Variant"/>
    <property type="match status" value="1"/>
</dbReference>
<dbReference type="GO" id="GO:0046785">
    <property type="term" value="P:microtubule polymerization"/>
    <property type="evidence" value="ECO:0007669"/>
    <property type="project" value="InterPro"/>
</dbReference>
<dbReference type="GeneTree" id="ENSGT00390000014757"/>
<dbReference type="PANTHER" id="PTHR12609">
    <property type="entry name" value="MICROTUBULE ASSOCIATED PROTEIN XMAP215"/>
    <property type="match status" value="1"/>
</dbReference>
<dbReference type="Pfam" id="PF21041">
    <property type="entry name" value="XMAP215_CLASP_TOG"/>
    <property type="match status" value="1"/>
</dbReference>
<keyword evidence="5" id="KW-1185">Reference proteome</keyword>
<dbReference type="GO" id="GO:0007051">
    <property type="term" value="P:spindle organization"/>
    <property type="evidence" value="ECO:0007669"/>
    <property type="project" value="InterPro"/>
</dbReference>
<feature type="domain" description="XMAP215/Dis1/CLASP TOG" evidence="3">
    <location>
        <begin position="6"/>
        <end position="143"/>
    </location>
</feature>
<dbReference type="GO" id="GO:0030951">
    <property type="term" value="P:establishment or maintenance of microtubule cytoskeleton polarity"/>
    <property type="evidence" value="ECO:0007669"/>
    <property type="project" value="InterPro"/>
</dbReference>
<accession>A0AAY5EBA7</accession>